<gene>
    <name evidence="9" type="ORF">Clopa_3946</name>
</gene>
<accession>R4KGF7</accession>
<dbReference type="PROSITE" id="PS51257">
    <property type="entry name" value="PROKAR_LIPOPROTEIN"/>
    <property type="match status" value="1"/>
</dbReference>
<evidence type="ECO:0000256" key="6">
    <source>
        <dbReference type="ARBA" id="ARBA00023139"/>
    </source>
</evidence>
<keyword evidence="6" id="KW-0564">Palmitate</keyword>
<feature type="signal peptide" evidence="8">
    <location>
        <begin position="1"/>
        <end position="22"/>
    </location>
</feature>
<dbReference type="InterPro" id="IPR006061">
    <property type="entry name" value="SBP_1_CS"/>
</dbReference>
<evidence type="ECO:0000313" key="10">
    <source>
        <dbReference type="Proteomes" id="UP000013523"/>
    </source>
</evidence>
<dbReference type="InterPro" id="IPR006059">
    <property type="entry name" value="SBP"/>
</dbReference>
<keyword evidence="5" id="KW-0472">Membrane</keyword>
<keyword evidence="9" id="KW-0762">Sugar transport</keyword>
<dbReference type="PATRIC" id="fig|86416.3.peg.3942"/>
<dbReference type="OrthoDB" id="9763054at2"/>
<evidence type="ECO:0000256" key="5">
    <source>
        <dbReference type="ARBA" id="ARBA00023136"/>
    </source>
</evidence>
<dbReference type="KEGG" id="cpas:Clopa_3946"/>
<dbReference type="GO" id="GO:0055085">
    <property type="term" value="P:transmembrane transport"/>
    <property type="evidence" value="ECO:0007669"/>
    <property type="project" value="InterPro"/>
</dbReference>
<keyword evidence="4 8" id="KW-0732">Signal</keyword>
<dbReference type="PANTHER" id="PTHR43649">
    <property type="entry name" value="ARABINOSE-BINDING PROTEIN-RELATED"/>
    <property type="match status" value="1"/>
</dbReference>
<dbReference type="Pfam" id="PF13416">
    <property type="entry name" value="SBP_bac_8"/>
    <property type="match status" value="1"/>
</dbReference>
<feature type="chain" id="PRO_5039153849" evidence="8">
    <location>
        <begin position="23"/>
        <end position="437"/>
    </location>
</feature>
<dbReference type="RefSeq" id="WP_015616970.1">
    <property type="nucleotide sequence ID" value="NC_021182.1"/>
</dbReference>
<evidence type="ECO:0000256" key="7">
    <source>
        <dbReference type="ARBA" id="ARBA00023288"/>
    </source>
</evidence>
<proteinExistence type="inferred from homology"/>
<keyword evidence="2" id="KW-0813">Transport</keyword>
<dbReference type="Proteomes" id="UP000013523">
    <property type="component" value="Chromosome"/>
</dbReference>
<protein>
    <submittedName>
        <fullName evidence="9">ABC-type sugar transport system, periplasmic component</fullName>
    </submittedName>
</protein>
<evidence type="ECO:0000256" key="4">
    <source>
        <dbReference type="ARBA" id="ARBA00022729"/>
    </source>
</evidence>
<comment type="similarity">
    <text evidence="1">Belongs to the bacterial solute-binding protein 1 family.</text>
</comment>
<dbReference type="AlphaFoldDB" id="R4KGF7"/>
<dbReference type="SUPFAM" id="SSF53850">
    <property type="entry name" value="Periplasmic binding protein-like II"/>
    <property type="match status" value="1"/>
</dbReference>
<evidence type="ECO:0000256" key="3">
    <source>
        <dbReference type="ARBA" id="ARBA00022475"/>
    </source>
</evidence>
<sequence length="437" mass="47527">MNKVKKLLALTCALTLTAGLFAACGSDNSSSSSGGKNVTVDIFQFKVEAKDALDKAAKTYTDKHKNVTINIQTVGGGQDYSAALKSKFASGQEPAIYNIGGPQELSDWKGKLEDLSSQPWVSQAYDGALDSAKVDGKVYGMPFDLEGYGFIYNKNIFKKAGIDPDTIKTFADLQKAVDTLNSKKSSLGIQSVFALPGKETWVTGMHTSNVALGNEFKDAVAAFNAKTVDFKYGDGFKKLLDIQIQNGYKPDGTNKSINSVDYSTEVEQLFSLGKVAIIQQGNWISGTVEGIDPDLAKNIGILPMTIDGTKDGTIPVGVPEYWAVNSNKDADTKKAAEDFLNWLYTSDEGKKMIIQDFKFIPPFKGYDASDLQPTDPLAKDILKYSKAGNTTPWVFSGYPTGWYDKLLAADIQKYIAGDLTWDKVISNAKNSWADARK</sequence>
<organism evidence="9 10">
    <name type="scientific">Clostridium pasteurianum BC1</name>
    <dbReference type="NCBI Taxonomy" id="86416"/>
    <lineage>
        <taxon>Bacteria</taxon>
        <taxon>Bacillati</taxon>
        <taxon>Bacillota</taxon>
        <taxon>Clostridia</taxon>
        <taxon>Eubacteriales</taxon>
        <taxon>Clostridiaceae</taxon>
        <taxon>Clostridium</taxon>
    </lineage>
</organism>
<dbReference type="EMBL" id="CP003261">
    <property type="protein sequence ID" value="AGK98695.1"/>
    <property type="molecule type" value="Genomic_DNA"/>
</dbReference>
<keyword evidence="10" id="KW-1185">Reference proteome</keyword>
<name>R4KGF7_CLOPA</name>
<dbReference type="Gene3D" id="3.40.190.10">
    <property type="entry name" value="Periplasmic binding protein-like II"/>
    <property type="match status" value="2"/>
</dbReference>
<dbReference type="InterPro" id="IPR050490">
    <property type="entry name" value="Bact_solute-bd_prot1"/>
</dbReference>
<evidence type="ECO:0000256" key="2">
    <source>
        <dbReference type="ARBA" id="ARBA00022448"/>
    </source>
</evidence>
<keyword evidence="3" id="KW-1003">Cell membrane</keyword>
<dbReference type="PROSITE" id="PS01037">
    <property type="entry name" value="SBP_BACTERIAL_1"/>
    <property type="match status" value="1"/>
</dbReference>
<keyword evidence="7" id="KW-0449">Lipoprotein</keyword>
<evidence type="ECO:0000256" key="1">
    <source>
        <dbReference type="ARBA" id="ARBA00008520"/>
    </source>
</evidence>
<reference evidence="9 10" key="1">
    <citation type="submission" date="2012-01" db="EMBL/GenBank/DDBJ databases">
        <title>Complete sequence of chromosome of Clostridium pasteurianum BC1.</title>
        <authorList>
            <consortium name="US DOE Joint Genome Institute"/>
            <person name="Lucas S."/>
            <person name="Han J."/>
            <person name="Lapidus A."/>
            <person name="Cheng J.-F."/>
            <person name="Goodwin L."/>
            <person name="Pitluck S."/>
            <person name="Peters L."/>
            <person name="Mikhailova N."/>
            <person name="Teshima H."/>
            <person name="Detter J.C."/>
            <person name="Han C."/>
            <person name="Tapia R."/>
            <person name="Land M."/>
            <person name="Hauser L."/>
            <person name="Kyrpides N."/>
            <person name="Ivanova N."/>
            <person name="Pagani I."/>
            <person name="Dunn J."/>
            <person name="Taghavi S."/>
            <person name="Francis A."/>
            <person name="van der Lelie D."/>
            <person name="Woyke T."/>
        </authorList>
    </citation>
    <scope>NUCLEOTIDE SEQUENCE [LARGE SCALE GENOMIC DNA]</scope>
    <source>
        <strain evidence="9 10">BC1</strain>
    </source>
</reference>
<evidence type="ECO:0000256" key="8">
    <source>
        <dbReference type="SAM" id="SignalP"/>
    </source>
</evidence>
<evidence type="ECO:0000313" key="9">
    <source>
        <dbReference type="EMBL" id="AGK98695.1"/>
    </source>
</evidence>
<dbReference type="STRING" id="86416.Clopa_3946"/>
<dbReference type="HOGENOM" id="CLU_031285_12_3_9"/>
<dbReference type="PANTHER" id="PTHR43649:SF33">
    <property type="entry name" value="POLYGALACTURONAN_RHAMNOGALACTURONAN-BINDING PROTEIN YTCQ"/>
    <property type="match status" value="1"/>
</dbReference>
<dbReference type="eggNOG" id="COG1653">
    <property type="taxonomic scope" value="Bacteria"/>
</dbReference>